<organism evidence="2 3">
    <name type="scientific">Desulfonauticus submarinus</name>
    <dbReference type="NCBI Taxonomy" id="206665"/>
    <lineage>
        <taxon>Bacteria</taxon>
        <taxon>Pseudomonadati</taxon>
        <taxon>Thermodesulfobacteriota</taxon>
        <taxon>Desulfovibrionia</taxon>
        <taxon>Desulfovibrionales</taxon>
        <taxon>Desulfonauticaceae</taxon>
        <taxon>Desulfonauticus</taxon>
    </lineage>
</organism>
<dbReference type="RefSeq" id="WP_092063187.1">
    <property type="nucleotide sequence ID" value="NZ_FNIN01000002.1"/>
</dbReference>
<dbReference type="EMBL" id="FNIN01000002">
    <property type="protein sequence ID" value="SDN43118.1"/>
    <property type="molecule type" value="Genomic_DNA"/>
</dbReference>
<accession>A0A1H0BBX3</accession>
<name>A0A1H0BBX3_9BACT</name>
<dbReference type="Proteomes" id="UP000199602">
    <property type="component" value="Unassembled WGS sequence"/>
</dbReference>
<gene>
    <name evidence="2" type="ORF">SAMN04488516_102116</name>
</gene>
<proteinExistence type="predicted"/>
<keyword evidence="1" id="KW-1133">Transmembrane helix</keyword>
<dbReference type="STRING" id="206665.SAMN04488516_102116"/>
<evidence type="ECO:0000256" key="1">
    <source>
        <dbReference type="SAM" id="Phobius"/>
    </source>
</evidence>
<keyword evidence="1" id="KW-0812">Transmembrane</keyword>
<reference evidence="2 3" key="1">
    <citation type="submission" date="2016-10" db="EMBL/GenBank/DDBJ databases">
        <authorList>
            <person name="de Groot N.N."/>
        </authorList>
    </citation>
    <scope>NUCLEOTIDE SEQUENCE [LARGE SCALE GENOMIC DNA]</scope>
    <source>
        <strain evidence="2 3">DSM 15269</strain>
    </source>
</reference>
<sequence length="82" mass="9336">MLFKKRDSVVWQTLSKASLIGIHLVSCTFVGLLIGYYLDKWLGTKPWLLIAFLIFGIAAGFKNMYLETKKIQEADKKGEDHS</sequence>
<dbReference type="OrthoDB" id="15401at2"/>
<keyword evidence="3" id="KW-1185">Reference proteome</keyword>
<feature type="transmembrane region" description="Helical" evidence="1">
    <location>
        <begin position="44"/>
        <end position="61"/>
    </location>
</feature>
<evidence type="ECO:0000313" key="3">
    <source>
        <dbReference type="Proteomes" id="UP000199602"/>
    </source>
</evidence>
<dbReference type="AlphaFoldDB" id="A0A1H0BBX3"/>
<feature type="transmembrane region" description="Helical" evidence="1">
    <location>
        <begin position="20"/>
        <end position="38"/>
    </location>
</feature>
<keyword evidence="1" id="KW-0472">Membrane</keyword>
<dbReference type="InterPro" id="IPR032820">
    <property type="entry name" value="ATPase_put"/>
</dbReference>
<protein>
    <submittedName>
        <fullName evidence="2">ATP synthase protein I</fullName>
    </submittedName>
</protein>
<dbReference type="Pfam" id="PF09527">
    <property type="entry name" value="ATPase_gene1"/>
    <property type="match status" value="1"/>
</dbReference>
<evidence type="ECO:0000313" key="2">
    <source>
        <dbReference type="EMBL" id="SDN43118.1"/>
    </source>
</evidence>